<evidence type="ECO:0000256" key="2">
    <source>
        <dbReference type="SAM" id="SignalP"/>
    </source>
</evidence>
<dbReference type="EMBL" id="KX700110">
    <property type="protein sequence ID" value="APD74066.1"/>
    <property type="molecule type" value="Genomic_DNA"/>
</dbReference>
<accession>A0A1J0R8L3</accession>
<name>A0A1J0R8L3_9TRYP</name>
<evidence type="ECO:0000313" key="3">
    <source>
        <dbReference type="EMBL" id="APD74066.1"/>
    </source>
</evidence>
<sequence length="436" mass="47120">MFIIRGALITTVLDTIICKGVASTPGLDDITKPCHEAQYLEKAAQDLEGNLMSATSTLKQLTADYMALMLITTCPETPADATKAALVAGETMKAAGRLQGDINSKKGTIKQVTKFLMQRAAQIRFMEGLAAEKLETTGTAAAGCDSSGTWLGNNNEHTCTIQVEQTMPTVPTCVDSKEGNKFLTAVPQELLQQQKTKLLTDDFFKMPKTSSVIYAIGNFAGVQLGTPATQWCASDANGEGRITLGVGLKQATQGELIKTANVEQLKNIAQDGNTCKKLSSTATAPITTKEKTAQVLCSSLAATITLPARPLTTAEATLAQNRELQKLVQLINDGQIDTTKLATSAEEQAGKLLASAAEAPQKKILAKLAGTEITYKQDKTDNKVAVNKDRRNQLEKYIRFVFRQPAKSVNRGKQWSSLIERAHKTRNKGQTRIKER</sequence>
<feature type="region of interest" description="Disordered" evidence="1">
    <location>
        <begin position="412"/>
        <end position="436"/>
    </location>
</feature>
<protein>
    <submittedName>
        <fullName evidence="3">Variant surface glycoprotein 1125.2587</fullName>
    </submittedName>
</protein>
<reference evidence="3" key="1">
    <citation type="submission" date="2016-08" db="EMBL/GenBank/DDBJ databases">
        <title>VSG repertoire of Trypanosoma brucei EATRO 1125.</title>
        <authorList>
            <person name="Cross G.A."/>
        </authorList>
    </citation>
    <scope>NUCLEOTIDE SEQUENCE</scope>
    <source>
        <strain evidence="3">EATRO 1125</strain>
    </source>
</reference>
<keyword evidence="2" id="KW-0732">Signal</keyword>
<feature type="signal peptide" evidence="2">
    <location>
        <begin position="1"/>
        <end position="22"/>
    </location>
</feature>
<dbReference type="AlphaFoldDB" id="A0A1J0R8L3"/>
<organism evidence="3">
    <name type="scientific">Trypanosoma brucei</name>
    <dbReference type="NCBI Taxonomy" id="5691"/>
    <lineage>
        <taxon>Eukaryota</taxon>
        <taxon>Discoba</taxon>
        <taxon>Euglenozoa</taxon>
        <taxon>Kinetoplastea</taxon>
        <taxon>Metakinetoplastina</taxon>
        <taxon>Trypanosomatida</taxon>
        <taxon>Trypanosomatidae</taxon>
        <taxon>Trypanosoma</taxon>
    </lineage>
</organism>
<evidence type="ECO:0000256" key="1">
    <source>
        <dbReference type="SAM" id="MobiDB-lite"/>
    </source>
</evidence>
<dbReference type="VEuPathDB" id="TriTrypDB:Tb427_000387800"/>
<feature type="chain" id="PRO_5009615429" evidence="2">
    <location>
        <begin position="23"/>
        <end position="436"/>
    </location>
</feature>
<feature type="compositionally biased region" description="Basic residues" evidence="1">
    <location>
        <begin position="423"/>
        <end position="436"/>
    </location>
</feature>
<proteinExistence type="predicted"/>